<feature type="region of interest" description="Disordered" evidence="1">
    <location>
        <begin position="167"/>
        <end position="201"/>
    </location>
</feature>
<dbReference type="EMBL" id="JAVRJZ010000019">
    <property type="protein sequence ID" value="KAK2707909.1"/>
    <property type="molecule type" value="Genomic_DNA"/>
</dbReference>
<dbReference type="AlphaFoldDB" id="A0AA88KZJ3"/>
<dbReference type="PANTHER" id="PTHR21359:SF1">
    <property type="entry name" value="DUF5577 DOMAIN-CONTAINING PROTEIN"/>
    <property type="match status" value="1"/>
</dbReference>
<dbReference type="PANTHER" id="PTHR21359">
    <property type="entry name" value="DUF5577 DOMAIN-CONTAINING PROTEIN"/>
    <property type="match status" value="1"/>
</dbReference>
<evidence type="ECO:0000313" key="2">
    <source>
        <dbReference type="EMBL" id="KAK2707909.1"/>
    </source>
</evidence>
<feature type="region of interest" description="Disordered" evidence="1">
    <location>
        <begin position="237"/>
        <end position="296"/>
    </location>
</feature>
<accession>A0AA88KZJ3</accession>
<dbReference type="Proteomes" id="UP001187531">
    <property type="component" value="Unassembled WGS sequence"/>
</dbReference>
<name>A0AA88KZJ3_ARTSF</name>
<reference evidence="2" key="1">
    <citation type="submission" date="2023-07" db="EMBL/GenBank/DDBJ databases">
        <title>Chromosome-level genome assembly of Artemia franciscana.</title>
        <authorList>
            <person name="Jo E."/>
        </authorList>
    </citation>
    <scope>NUCLEOTIDE SEQUENCE</scope>
    <source>
        <tissue evidence="2">Whole body</tissue>
    </source>
</reference>
<dbReference type="GO" id="GO:0005634">
    <property type="term" value="C:nucleus"/>
    <property type="evidence" value="ECO:0007669"/>
    <property type="project" value="TreeGrafter"/>
</dbReference>
<evidence type="ECO:0000256" key="1">
    <source>
        <dbReference type="SAM" id="MobiDB-lite"/>
    </source>
</evidence>
<gene>
    <name evidence="2" type="ORF">QYM36_015557</name>
</gene>
<sequence>MGVSVVGDIISILKHAKITYEKEVRGVIRVSEPVSTPISNVSTMTKAVTLPTRKEPIRMITVNKPNPERNVIVKPTNQQTMAKKSNPVLQSKTEAEENPVIAVEAEPTTKKKVRVIVSKMPPKPGQQQRLVTAESQELKFYSDKLPQMKETKMSLVKAAPEISQKTKKSTVFDRLGDGQVSSTTIDSDDEAGPSTKKKKTDSVFGRLGDVEQKSRIFSTTLDELPRKVSRLPNLVIEKNPSTGHSRVVSQSKMVSDQKEVSAKNRIGSMSHKLDLGSKSSSFETGQRKSVFSRLGR</sequence>
<organism evidence="2 3">
    <name type="scientific">Artemia franciscana</name>
    <name type="common">Brine shrimp</name>
    <name type="synonym">Artemia sanfranciscana</name>
    <dbReference type="NCBI Taxonomy" id="6661"/>
    <lineage>
        <taxon>Eukaryota</taxon>
        <taxon>Metazoa</taxon>
        <taxon>Ecdysozoa</taxon>
        <taxon>Arthropoda</taxon>
        <taxon>Crustacea</taxon>
        <taxon>Branchiopoda</taxon>
        <taxon>Anostraca</taxon>
        <taxon>Artemiidae</taxon>
        <taxon>Artemia</taxon>
    </lineage>
</organism>
<evidence type="ECO:0000313" key="3">
    <source>
        <dbReference type="Proteomes" id="UP001187531"/>
    </source>
</evidence>
<feature type="compositionally biased region" description="Polar residues" evidence="1">
    <location>
        <begin position="239"/>
        <end position="254"/>
    </location>
</feature>
<proteinExistence type="predicted"/>
<feature type="compositionally biased region" description="Polar residues" evidence="1">
    <location>
        <begin position="277"/>
        <end position="289"/>
    </location>
</feature>
<protein>
    <submittedName>
        <fullName evidence="2">Uncharacterized protein</fullName>
    </submittedName>
</protein>
<dbReference type="InterPro" id="IPR039161">
    <property type="entry name" value="C19orf47-like"/>
</dbReference>
<comment type="caution">
    <text evidence="2">The sequence shown here is derived from an EMBL/GenBank/DDBJ whole genome shotgun (WGS) entry which is preliminary data.</text>
</comment>
<keyword evidence="3" id="KW-1185">Reference proteome</keyword>